<evidence type="ECO:0000256" key="1">
    <source>
        <dbReference type="ARBA" id="ARBA00004651"/>
    </source>
</evidence>
<dbReference type="InterPro" id="IPR020846">
    <property type="entry name" value="MFS_dom"/>
</dbReference>
<comment type="subcellular location">
    <subcellularLocation>
        <location evidence="1">Cell membrane</location>
        <topology evidence="1">Multi-pass membrane protein</topology>
    </subcellularLocation>
</comment>
<evidence type="ECO:0000256" key="5">
    <source>
        <dbReference type="SAM" id="Phobius"/>
    </source>
</evidence>
<dbReference type="EMBL" id="JACHJY010000002">
    <property type="protein sequence ID" value="MBB4981073.1"/>
    <property type="molecule type" value="Genomic_DNA"/>
</dbReference>
<dbReference type="Gene3D" id="1.20.1720.10">
    <property type="entry name" value="Multidrug resistance protein D"/>
    <property type="match status" value="1"/>
</dbReference>
<keyword evidence="3 5" id="KW-1133">Transmembrane helix</keyword>
<evidence type="ECO:0000313" key="7">
    <source>
        <dbReference type="EMBL" id="MBB4981073.1"/>
    </source>
</evidence>
<evidence type="ECO:0000256" key="4">
    <source>
        <dbReference type="ARBA" id="ARBA00023136"/>
    </source>
</evidence>
<evidence type="ECO:0000313" key="8">
    <source>
        <dbReference type="Proteomes" id="UP000582643"/>
    </source>
</evidence>
<dbReference type="Pfam" id="PF07690">
    <property type="entry name" value="MFS_1"/>
    <property type="match status" value="1"/>
</dbReference>
<keyword evidence="2 5" id="KW-0812">Transmembrane</keyword>
<dbReference type="PANTHER" id="PTHR23501">
    <property type="entry name" value="MAJOR FACILITATOR SUPERFAMILY"/>
    <property type="match status" value="1"/>
</dbReference>
<keyword evidence="4 5" id="KW-0472">Membrane</keyword>
<feature type="domain" description="Major facilitator superfamily (MFS) profile" evidence="6">
    <location>
        <begin position="1"/>
        <end position="73"/>
    </location>
</feature>
<dbReference type="InterPro" id="IPR011701">
    <property type="entry name" value="MFS"/>
</dbReference>
<accession>A0A7W7TXI9</accession>
<gene>
    <name evidence="7" type="ORF">GGE06_001981</name>
</gene>
<evidence type="ECO:0000259" key="6">
    <source>
        <dbReference type="PROSITE" id="PS50850"/>
    </source>
</evidence>
<reference evidence="7 8" key="1">
    <citation type="submission" date="2020-08" db="EMBL/GenBank/DDBJ databases">
        <title>Genomic Encyclopedia of Type Strains, Phase III (KMG-III): the genomes of soil and plant-associated and newly described type strains.</title>
        <authorList>
            <person name="Whitman W."/>
        </authorList>
    </citation>
    <scope>NUCLEOTIDE SEQUENCE [LARGE SCALE GENOMIC DNA]</scope>
    <source>
        <strain evidence="7 8">SFB5A</strain>
    </source>
</reference>
<organism evidence="7 8">
    <name type="scientific">Streptomyces nymphaeiformis</name>
    <dbReference type="NCBI Taxonomy" id="2663842"/>
    <lineage>
        <taxon>Bacteria</taxon>
        <taxon>Bacillati</taxon>
        <taxon>Actinomycetota</taxon>
        <taxon>Actinomycetes</taxon>
        <taxon>Kitasatosporales</taxon>
        <taxon>Streptomycetaceae</taxon>
        <taxon>Streptomyces</taxon>
    </lineage>
</organism>
<dbReference type="AlphaFoldDB" id="A0A7W7TXI9"/>
<proteinExistence type="predicted"/>
<dbReference type="PANTHER" id="PTHR23501:SF197">
    <property type="entry name" value="COMD"/>
    <property type="match status" value="1"/>
</dbReference>
<keyword evidence="8" id="KW-1185">Reference proteome</keyword>
<dbReference type="GO" id="GO:0022857">
    <property type="term" value="F:transmembrane transporter activity"/>
    <property type="evidence" value="ECO:0007669"/>
    <property type="project" value="InterPro"/>
</dbReference>
<dbReference type="InterPro" id="IPR036259">
    <property type="entry name" value="MFS_trans_sf"/>
</dbReference>
<name>A0A7W7TXI9_9ACTN</name>
<sequence length="73" mass="7860">MGALILAVLLASLDQTIVSTALPRIARDLNGFDDIAWVGAAYLLASTAVTPLWGKLGDMFGRKRLYSPRPRSS</sequence>
<comment type="caution">
    <text evidence="7">The sequence shown here is derived from an EMBL/GenBank/DDBJ whole genome shotgun (WGS) entry which is preliminary data.</text>
</comment>
<dbReference type="PROSITE" id="PS50850">
    <property type="entry name" value="MFS"/>
    <property type="match status" value="1"/>
</dbReference>
<protein>
    <submittedName>
        <fullName evidence="7">MFS family permease</fullName>
    </submittedName>
</protein>
<dbReference type="Proteomes" id="UP000582643">
    <property type="component" value="Unassembled WGS sequence"/>
</dbReference>
<evidence type="ECO:0000256" key="2">
    <source>
        <dbReference type="ARBA" id="ARBA00022692"/>
    </source>
</evidence>
<dbReference type="GO" id="GO:0005886">
    <property type="term" value="C:plasma membrane"/>
    <property type="evidence" value="ECO:0007669"/>
    <property type="project" value="UniProtKB-SubCell"/>
</dbReference>
<feature type="transmembrane region" description="Helical" evidence="5">
    <location>
        <begin position="35"/>
        <end position="54"/>
    </location>
</feature>
<dbReference type="SUPFAM" id="SSF103473">
    <property type="entry name" value="MFS general substrate transporter"/>
    <property type="match status" value="1"/>
</dbReference>
<evidence type="ECO:0000256" key="3">
    <source>
        <dbReference type="ARBA" id="ARBA00022989"/>
    </source>
</evidence>